<dbReference type="SUPFAM" id="SSF52540">
    <property type="entry name" value="P-loop containing nucleoside triphosphate hydrolases"/>
    <property type="match status" value="1"/>
</dbReference>
<dbReference type="GO" id="GO:0005524">
    <property type="term" value="F:ATP binding"/>
    <property type="evidence" value="ECO:0007669"/>
    <property type="project" value="UniProtKB-KW"/>
</dbReference>
<organism evidence="6">
    <name type="scientific">Fervidicoccus fontis</name>
    <dbReference type="NCBI Taxonomy" id="683846"/>
    <lineage>
        <taxon>Archaea</taxon>
        <taxon>Thermoproteota</taxon>
        <taxon>Thermoprotei</taxon>
        <taxon>Fervidicoccales</taxon>
        <taxon>Fervidicoccaceae</taxon>
        <taxon>Fervidicoccus</taxon>
    </lineage>
</organism>
<feature type="domain" description="ABC transporter" evidence="5">
    <location>
        <begin position="15"/>
        <end position="246"/>
    </location>
</feature>
<sequence>MGVSLSISGSSGVVVEFLNVTKVYNGGVVALDNASFSVVERSIHALLGHNGAGKTTSIRLMLGMLKPSNGVVRVLGRDPFREPGVRLSIGYAGEYVGLYRELSVWENVLRFCTFKLGDKELCKEEVGMVADVFELHELLRKKPQELSAGNRQRVVIARAFIGKPKLVVLDEPLNSLDPAWRARVKEFLKKYVEEQGATVIFSSHILSDVEDLADSVSVLKSGRVAYTGGLKQLLEEQGLVKLVVKAADRAKLVNVLFKAGFPVHLAEDGESIVVYPKSKSEAEEVLNMVSSAGIGLKYVNIEKATLEDIYLRIYGAKRSE</sequence>
<dbReference type="Gene3D" id="3.40.50.300">
    <property type="entry name" value="P-loop containing nucleotide triphosphate hydrolases"/>
    <property type="match status" value="1"/>
</dbReference>
<dbReference type="InterPro" id="IPR050763">
    <property type="entry name" value="ABC_transporter_ATP-binding"/>
</dbReference>
<dbReference type="InterPro" id="IPR027417">
    <property type="entry name" value="P-loop_NTPase"/>
</dbReference>
<dbReference type="Pfam" id="PF00005">
    <property type="entry name" value="ABC_tran"/>
    <property type="match status" value="1"/>
</dbReference>
<dbReference type="PANTHER" id="PTHR42711">
    <property type="entry name" value="ABC TRANSPORTER ATP-BINDING PROTEIN"/>
    <property type="match status" value="1"/>
</dbReference>
<accession>A0A7J3ZK55</accession>
<keyword evidence="2" id="KW-0813">Transport</keyword>
<evidence type="ECO:0000313" key="6">
    <source>
        <dbReference type="EMBL" id="HHQ80433.1"/>
    </source>
</evidence>
<dbReference type="SMART" id="SM00382">
    <property type="entry name" value="AAA"/>
    <property type="match status" value="1"/>
</dbReference>
<evidence type="ECO:0000256" key="4">
    <source>
        <dbReference type="ARBA" id="ARBA00022840"/>
    </source>
</evidence>
<keyword evidence="3" id="KW-0547">Nucleotide-binding</keyword>
<protein>
    <submittedName>
        <fullName evidence="6">ABC transporter ATP-binding protein</fullName>
    </submittedName>
</protein>
<evidence type="ECO:0000256" key="2">
    <source>
        <dbReference type="ARBA" id="ARBA00022448"/>
    </source>
</evidence>
<comment type="similarity">
    <text evidence="1">Belongs to the ABC transporter superfamily.</text>
</comment>
<dbReference type="EMBL" id="DRZC01000038">
    <property type="protein sequence ID" value="HHQ80433.1"/>
    <property type="molecule type" value="Genomic_DNA"/>
</dbReference>
<dbReference type="CDD" id="cd03230">
    <property type="entry name" value="ABC_DR_subfamily_A"/>
    <property type="match status" value="1"/>
</dbReference>
<proteinExistence type="inferred from homology"/>
<gene>
    <name evidence="6" type="ORF">ENM78_03100</name>
</gene>
<dbReference type="PROSITE" id="PS00211">
    <property type="entry name" value="ABC_TRANSPORTER_1"/>
    <property type="match status" value="1"/>
</dbReference>
<dbReference type="InterPro" id="IPR017871">
    <property type="entry name" value="ABC_transporter-like_CS"/>
</dbReference>
<dbReference type="PANTHER" id="PTHR42711:SF5">
    <property type="entry name" value="ABC TRANSPORTER ATP-BINDING PROTEIN NATA"/>
    <property type="match status" value="1"/>
</dbReference>
<dbReference type="InterPro" id="IPR003593">
    <property type="entry name" value="AAA+_ATPase"/>
</dbReference>
<dbReference type="GO" id="GO:0016887">
    <property type="term" value="F:ATP hydrolysis activity"/>
    <property type="evidence" value="ECO:0007669"/>
    <property type="project" value="InterPro"/>
</dbReference>
<dbReference type="AlphaFoldDB" id="A0A7J3ZK55"/>
<reference evidence="6" key="1">
    <citation type="journal article" date="2020" name="mSystems">
        <title>Genome- and Community-Level Interaction Insights into Carbon Utilization and Element Cycling Functions of Hydrothermarchaeota in Hydrothermal Sediment.</title>
        <authorList>
            <person name="Zhou Z."/>
            <person name="Liu Y."/>
            <person name="Xu W."/>
            <person name="Pan J."/>
            <person name="Luo Z.H."/>
            <person name="Li M."/>
        </authorList>
    </citation>
    <scope>NUCLEOTIDE SEQUENCE [LARGE SCALE GENOMIC DNA]</scope>
    <source>
        <strain evidence="6">SpSt-1116</strain>
    </source>
</reference>
<name>A0A7J3ZK55_9CREN</name>
<evidence type="ECO:0000256" key="1">
    <source>
        <dbReference type="ARBA" id="ARBA00005417"/>
    </source>
</evidence>
<evidence type="ECO:0000256" key="3">
    <source>
        <dbReference type="ARBA" id="ARBA00022741"/>
    </source>
</evidence>
<dbReference type="InterPro" id="IPR003439">
    <property type="entry name" value="ABC_transporter-like_ATP-bd"/>
</dbReference>
<comment type="caution">
    <text evidence="6">The sequence shown here is derived from an EMBL/GenBank/DDBJ whole genome shotgun (WGS) entry which is preliminary data.</text>
</comment>
<evidence type="ECO:0000259" key="5">
    <source>
        <dbReference type="PROSITE" id="PS50893"/>
    </source>
</evidence>
<keyword evidence="4 6" id="KW-0067">ATP-binding</keyword>
<dbReference type="PROSITE" id="PS50893">
    <property type="entry name" value="ABC_TRANSPORTER_2"/>
    <property type="match status" value="1"/>
</dbReference>